<sequence length="96" mass="11230">MNIKQLEEDEIRVQIFKALSDPARLEIIRVLRDKGDEMGCGEIGDNLELSKSTVSYHFKTLREAGLTTTRREAREKFVKLRYDTFNKYLTNFLDSL</sequence>
<dbReference type="Gene3D" id="1.10.10.10">
    <property type="entry name" value="Winged helix-like DNA-binding domain superfamily/Winged helix DNA-binding domain"/>
    <property type="match status" value="1"/>
</dbReference>
<accession>A0A1E5GQD4</accession>
<evidence type="ECO:0000313" key="6">
    <source>
        <dbReference type="Proteomes" id="UP000094764"/>
    </source>
</evidence>
<dbReference type="PRINTS" id="PR00778">
    <property type="entry name" value="HTHARSR"/>
</dbReference>
<dbReference type="GO" id="GO:0003677">
    <property type="term" value="F:DNA binding"/>
    <property type="evidence" value="ECO:0007669"/>
    <property type="project" value="UniProtKB-KW"/>
</dbReference>
<dbReference type="NCBIfam" id="NF033788">
    <property type="entry name" value="HTH_metalloreg"/>
    <property type="match status" value="1"/>
</dbReference>
<dbReference type="InterPro" id="IPR011991">
    <property type="entry name" value="ArsR-like_HTH"/>
</dbReference>
<feature type="domain" description="HTH arsR-type" evidence="4">
    <location>
        <begin position="3"/>
        <end position="96"/>
    </location>
</feature>
<dbReference type="PANTHER" id="PTHR33154">
    <property type="entry name" value="TRANSCRIPTIONAL REGULATOR, ARSR FAMILY"/>
    <property type="match status" value="1"/>
</dbReference>
<evidence type="ECO:0000256" key="2">
    <source>
        <dbReference type="ARBA" id="ARBA00023125"/>
    </source>
</evidence>
<organism evidence="5 6">
    <name type="scientific">Enterococcus quebecensis</name>
    <dbReference type="NCBI Taxonomy" id="903983"/>
    <lineage>
        <taxon>Bacteria</taxon>
        <taxon>Bacillati</taxon>
        <taxon>Bacillota</taxon>
        <taxon>Bacilli</taxon>
        <taxon>Lactobacillales</taxon>
        <taxon>Enterococcaceae</taxon>
        <taxon>Enterococcus</taxon>
    </lineage>
</organism>
<dbReference type="AlphaFoldDB" id="A0A1E5GQD4"/>
<dbReference type="Pfam" id="PF01022">
    <property type="entry name" value="HTH_5"/>
    <property type="match status" value="1"/>
</dbReference>
<proteinExistence type="predicted"/>
<keyword evidence="6" id="KW-1185">Reference proteome</keyword>
<protein>
    <submittedName>
        <fullName evidence="5">Transcriptional regulator</fullName>
    </submittedName>
</protein>
<keyword evidence="1" id="KW-0805">Transcription regulation</keyword>
<dbReference type="SMART" id="SM00418">
    <property type="entry name" value="HTH_ARSR"/>
    <property type="match status" value="1"/>
</dbReference>
<gene>
    <name evidence="5" type="ORF">BCR23_11075</name>
</gene>
<dbReference type="SUPFAM" id="SSF46785">
    <property type="entry name" value="Winged helix' DNA-binding domain"/>
    <property type="match status" value="1"/>
</dbReference>
<dbReference type="InterPro" id="IPR051081">
    <property type="entry name" value="HTH_MetalResp_TranReg"/>
</dbReference>
<comment type="caution">
    <text evidence="5">The sequence shown here is derived from an EMBL/GenBank/DDBJ whole genome shotgun (WGS) entry which is preliminary data.</text>
</comment>
<keyword evidence="2" id="KW-0238">DNA-binding</keyword>
<evidence type="ECO:0000259" key="4">
    <source>
        <dbReference type="PROSITE" id="PS50987"/>
    </source>
</evidence>
<keyword evidence="3" id="KW-0804">Transcription</keyword>
<dbReference type="OrthoDB" id="9798835at2"/>
<evidence type="ECO:0000313" key="5">
    <source>
        <dbReference type="EMBL" id="OEG14921.1"/>
    </source>
</evidence>
<reference evidence="6" key="1">
    <citation type="submission" date="2016-09" db="EMBL/GenBank/DDBJ databases">
        <authorList>
            <person name="Gulvik C.A."/>
        </authorList>
    </citation>
    <scope>NUCLEOTIDE SEQUENCE [LARGE SCALE GENOMIC DNA]</scope>
    <source>
        <strain evidence="6">LMG 26306</strain>
    </source>
</reference>
<dbReference type="CDD" id="cd00090">
    <property type="entry name" value="HTH_ARSR"/>
    <property type="match status" value="1"/>
</dbReference>
<dbReference type="EMBL" id="MIKB01000017">
    <property type="protein sequence ID" value="OEG14921.1"/>
    <property type="molecule type" value="Genomic_DNA"/>
</dbReference>
<dbReference type="InterPro" id="IPR001845">
    <property type="entry name" value="HTH_ArsR_DNA-bd_dom"/>
</dbReference>
<evidence type="ECO:0000256" key="1">
    <source>
        <dbReference type="ARBA" id="ARBA00023015"/>
    </source>
</evidence>
<dbReference type="GO" id="GO:0003700">
    <property type="term" value="F:DNA-binding transcription factor activity"/>
    <property type="evidence" value="ECO:0007669"/>
    <property type="project" value="InterPro"/>
</dbReference>
<dbReference type="InterPro" id="IPR036390">
    <property type="entry name" value="WH_DNA-bd_sf"/>
</dbReference>
<dbReference type="PANTHER" id="PTHR33154:SF25">
    <property type="entry name" value="LMO0101 PROTEIN"/>
    <property type="match status" value="1"/>
</dbReference>
<dbReference type="Proteomes" id="UP000094764">
    <property type="component" value="Unassembled WGS sequence"/>
</dbReference>
<dbReference type="PROSITE" id="PS50987">
    <property type="entry name" value="HTH_ARSR_2"/>
    <property type="match status" value="1"/>
</dbReference>
<name>A0A1E5GQD4_9ENTE</name>
<dbReference type="STRING" id="903983.BCR23_11075"/>
<dbReference type="RefSeq" id="WP_069635865.1">
    <property type="nucleotide sequence ID" value="NZ_JXKZ01000008.1"/>
</dbReference>
<dbReference type="InterPro" id="IPR036388">
    <property type="entry name" value="WH-like_DNA-bd_sf"/>
</dbReference>
<evidence type="ECO:0000256" key="3">
    <source>
        <dbReference type="ARBA" id="ARBA00023163"/>
    </source>
</evidence>